<evidence type="ECO:0000313" key="2">
    <source>
        <dbReference type="Proteomes" id="UP001228690"/>
    </source>
</evidence>
<dbReference type="EMBL" id="CP123443">
    <property type="protein sequence ID" value="WGK68139.1"/>
    <property type="molecule type" value="Genomic_DNA"/>
</dbReference>
<reference evidence="1 2" key="1">
    <citation type="submission" date="2023-04" db="EMBL/GenBank/DDBJ databases">
        <title>Spirochaete genome identified in red abalone sample constitutes a novel genus.</title>
        <authorList>
            <person name="Sharma S.P."/>
            <person name="Purcell C.M."/>
            <person name="Hyde J.R."/>
            <person name="Severin A.J."/>
        </authorList>
    </citation>
    <scope>NUCLEOTIDE SEQUENCE [LARGE SCALE GENOMIC DNA]</scope>
    <source>
        <strain evidence="1 2">SP-2023</strain>
    </source>
</reference>
<evidence type="ECO:0000313" key="1">
    <source>
        <dbReference type="EMBL" id="WGK68139.1"/>
    </source>
</evidence>
<sequence length="371" mass="42202">MQVLLNGEELDVRFESEKSLAEVLDGIINWMESDGYYLERFTLDGKRYVAPDQLTGEWDFDLFQQELGEVGVLELRSVPMQAYSGTELNKAHESVVAESENTVLESLKILGDYFRIAKEAFEDRKFIFLKDFFSDTGTLLELLERGVSRAEMCLSGDGDARNEWEIGQGNHENPLITELKASLELWCYFQDGECNAEAVKQWQGEAVSGDKDRMSMILENISQLLNDLYEDYGVWLSRSGEQSETRSREGSDASPNVELTQPRTFCDMNVHEIKVQLEQKIRDMEESVSRLQSGEIQQSLYCVSELSLLLEQLLQQGKIKDNDTLVGLFIRLGPFLHDLTSAIENMDTVTIGDLVEYEIIPLTEQIISELA</sequence>
<gene>
    <name evidence="1" type="ORF">P0082_06540</name>
</gene>
<dbReference type="RefSeq" id="WP_326926305.1">
    <property type="nucleotide sequence ID" value="NZ_CP123443.1"/>
</dbReference>
<organism evidence="1 2">
    <name type="scientific">Candidatus Haliotispira prima</name>
    <dbReference type="NCBI Taxonomy" id="3034016"/>
    <lineage>
        <taxon>Bacteria</taxon>
        <taxon>Pseudomonadati</taxon>
        <taxon>Spirochaetota</taxon>
        <taxon>Spirochaetia</taxon>
        <taxon>Spirochaetales</taxon>
        <taxon>Spirochaetaceae</taxon>
        <taxon>Candidatus Haliotispira</taxon>
    </lineage>
</organism>
<dbReference type="Proteomes" id="UP001228690">
    <property type="component" value="Chromosome"/>
</dbReference>
<keyword evidence="2" id="KW-1185">Reference proteome</keyword>
<accession>A0ABY8MH03</accession>
<protein>
    <submittedName>
        <fullName evidence="1">Uncharacterized protein</fullName>
    </submittedName>
</protein>
<name>A0ABY8MH03_9SPIO</name>
<proteinExistence type="predicted"/>